<evidence type="ECO:0000256" key="7">
    <source>
        <dbReference type="ARBA" id="ARBA00022729"/>
    </source>
</evidence>
<keyword evidence="10" id="KW-0573">Peptidoglycan synthesis</keyword>
<evidence type="ECO:0000256" key="8">
    <source>
        <dbReference type="ARBA" id="ARBA00022801"/>
    </source>
</evidence>
<dbReference type="InterPro" id="IPR012338">
    <property type="entry name" value="Beta-lactam/transpept-like"/>
</dbReference>
<feature type="binding site" evidence="14">
    <location>
        <position position="224"/>
    </location>
    <ligand>
        <name>substrate</name>
    </ligand>
</feature>
<keyword evidence="7" id="KW-0732">Signal</keyword>
<evidence type="ECO:0000256" key="12">
    <source>
        <dbReference type="ARBA" id="ARBA00034000"/>
    </source>
</evidence>
<dbReference type="PRINTS" id="PR00725">
    <property type="entry name" value="DADACBPTASE1"/>
</dbReference>
<feature type="active site" description="Proton acceptor" evidence="13">
    <location>
        <position position="62"/>
    </location>
</feature>
<dbReference type="InterPro" id="IPR001967">
    <property type="entry name" value="Peptidase_S11_N"/>
</dbReference>
<dbReference type="GO" id="GO:0009002">
    <property type="term" value="F:serine-type D-Ala-D-Ala carboxypeptidase activity"/>
    <property type="evidence" value="ECO:0007669"/>
    <property type="project" value="UniProtKB-EC"/>
</dbReference>
<dbReference type="GO" id="GO:0071555">
    <property type="term" value="P:cell wall organization"/>
    <property type="evidence" value="ECO:0007669"/>
    <property type="project" value="UniProtKB-KW"/>
</dbReference>
<evidence type="ECO:0000313" key="17">
    <source>
        <dbReference type="EMBL" id="ATW28345.1"/>
    </source>
</evidence>
<proteinExistence type="inferred from homology"/>
<evidence type="ECO:0000256" key="1">
    <source>
        <dbReference type="ARBA" id="ARBA00003217"/>
    </source>
</evidence>
<dbReference type="UniPathway" id="UPA00219"/>
<dbReference type="GO" id="GO:0009252">
    <property type="term" value="P:peptidoglycan biosynthetic process"/>
    <property type="evidence" value="ECO:0007669"/>
    <property type="project" value="UniProtKB-UniPathway"/>
</dbReference>
<evidence type="ECO:0000259" key="16">
    <source>
        <dbReference type="SMART" id="SM00936"/>
    </source>
</evidence>
<dbReference type="Gene3D" id="2.60.410.10">
    <property type="entry name" value="D-Ala-D-Ala carboxypeptidase, C-terminal domain"/>
    <property type="match status" value="1"/>
</dbReference>
<evidence type="ECO:0000256" key="4">
    <source>
        <dbReference type="ARBA" id="ARBA00012448"/>
    </source>
</evidence>
<dbReference type="GO" id="GO:0006508">
    <property type="term" value="P:proteolysis"/>
    <property type="evidence" value="ECO:0007669"/>
    <property type="project" value="UniProtKB-KW"/>
</dbReference>
<evidence type="ECO:0000256" key="5">
    <source>
        <dbReference type="ARBA" id="ARBA00022645"/>
    </source>
</evidence>
<evidence type="ECO:0000256" key="2">
    <source>
        <dbReference type="ARBA" id="ARBA00004752"/>
    </source>
</evidence>
<dbReference type="InterPro" id="IPR012907">
    <property type="entry name" value="Peptidase_S11_C"/>
</dbReference>
<comment type="pathway">
    <text evidence="2">Cell wall biogenesis; peptidoglycan biosynthesis.</text>
</comment>
<evidence type="ECO:0000256" key="11">
    <source>
        <dbReference type="ARBA" id="ARBA00023316"/>
    </source>
</evidence>
<evidence type="ECO:0000256" key="3">
    <source>
        <dbReference type="ARBA" id="ARBA00007164"/>
    </source>
</evidence>
<dbReference type="InterPro" id="IPR018044">
    <property type="entry name" value="Peptidase_S11"/>
</dbReference>
<dbReference type="Pfam" id="PF00768">
    <property type="entry name" value="Peptidase_S11"/>
    <property type="match status" value="1"/>
</dbReference>
<accession>A0A3G1L1I3</accession>
<evidence type="ECO:0000313" key="18">
    <source>
        <dbReference type="Proteomes" id="UP000323521"/>
    </source>
</evidence>
<evidence type="ECO:0000256" key="10">
    <source>
        <dbReference type="ARBA" id="ARBA00022984"/>
    </source>
</evidence>
<protein>
    <recommendedName>
        <fullName evidence="4">serine-type D-Ala-D-Ala carboxypeptidase</fullName>
        <ecNumber evidence="4">3.4.16.4</ecNumber>
    </recommendedName>
</protein>
<comment type="catalytic activity">
    <reaction evidence="12">
        <text>Preferential cleavage: (Ac)2-L-Lys-D-Ala-|-D-Ala. Also transpeptidation of peptidyl-alanyl moieties that are N-acyl substituents of D-alanine.</text>
        <dbReference type="EC" id="3.4.16.4"/>
    </reaction>
</comment>
<reference evidence="17 18" key="1">
    <citation type="submission" date="2016-10" db="EMBL/GenBank/DDBJ databases">
        <title>Complete Genome Sequence of Peptococcaceae strain DCMF.</title>
        <authorList>
            <person name="Edwards R.J."/>
            <person name="Holland S.I."/>
            <person name="Deshpande N.P."/>
            <person name="Wong Y.K."/>
            <person name="Ertan H."/>
            <person name="Manefield M."/>
            <person name="Russell T.L."/>
            <person name="Lee M.J."/>
        </authorList>
    </citation>
    <scope>NUCLEOTIDE SEQUENCE [LARGE SCALE GENOMIC DNA]</scope>
    <source>
        <strain evidence="17 18">DCMF</strain>
    </source>
</reference>
<dbReference type="KEGG" id="fwa:DCMF_04110"/>
<keyword evidence="6" id="KW-0645">Protease</keyword>
<evidence type="ECO:0000256" key="9">
    <source>
        <dbReference type="ARBA" id="ARBA00022960"/>
    </source>
</evidence>
<keyword evidence="5" id="KW-0121">Carboxypeptidase</keyword>
<dbReference type="AlphaFoldDB" id="A0A3G1L1I3"/>
<name>A0A3G1L1I3_FORW1</name>
<dbReference type="Pfam" id="PF07943">
    <property type="entry name" value="PBP5_C"/>
    <property type="match status" value="1"/>
</dbReference>
<dbReference type="EC" id="3.4.16.4" evidence="4"/>
<feature type="active site" description="Acyl-ester intermediate" evidence="13">
    <location>
        <position position="59"/>
    </location>
</feature>
<dbReference type="Gene3D" id="3.40.710.10">
    <property type="entry name" value="DD-peptidase/beta-lactamase superfamily"/>
    <property type="match status" value="1"/>
</dbReference>
<dbReference type="InterPro" id="IPR037167">
    <property type="entry name" value="Peptidase_S11_C_sf"/>
</dbReference>
<feature type="domain" description="Peptidase S11 D-Ala-D-Ala carboxypeptidase A C-terminal" evidence="16">
    <location>
        <begin position="274"/>
        <end position="364"/>
    </location>
</feature>
<dbReference type="GO" id="GO:0008360">
    <property type="term" value="P:regulation of cell shape"/>
    <property type="evidence" value="ECO:0007669"/>
    <property type="project" value="UniProtKB-KW"/>
</dbReference>
<dbReference type="EMBL" id="CP017634">
    <property type="protein sequence ID" value="ATW28345.1"/>
    <property type="molecule type" value="Genomic_DNA"/>
</dbReference>
<evidence type="ECO:0000256" key="15">
    <source>
        <dbReference type="RuleBase" id="RU004016"/>
    </source>
</evidence>
<dbReference type="InterPro" id="IPR015956">
    <property type="entry name" value="Peniciliin-bd_prot_C_sf"/>
</dbReference>
<keyword evidence="18" id="KW-1185">Reference proteome</keyword>
<evidence type="ECO:0000256" key="6">
    <source>
        <dbReference type="ARBA" id="ARBA00022670"/>
    </source>
</evidence>
<keyword evidence="11" id="KW-0961">Cell wall biogenesis/degradation</keyword>
<comment type="similarity">
    <text evidence="3 15">Belongs to the peptidase S11 family.</text>
</comment>
<sequence length="383" mass="41663">MKRIVVFVITVSILLFSFAPGIWAAGELNIKGEACILVDGVSGQVLYEQNADKKWFPASITKIMTLVLALEAIQQGKASLDDQVSTSEYAASMGGSQVYLYPGETRTLHEMLIAIAVGSGNDACVAVGEFLAGSNEAFIEMMNAKAKKLGMDHTHFVNAHGLHDDNHYTSAGDMAKLGVYALTVPKFLDYTSVYEYDFRPEPKPLKLWNTNRLLKWYDGCDGMKTGYTPQAKRNLVSSAERNGLRLVSVVLGVEPAQGHFTESMKLLNYGFNQFEFAGLYQAGDKITTIDVGKGDVDQVDLVAAKKAGAIKKKGEEIKLDSRITVSPYTTAPIKKGQKLGEVSVLKDGKEIEKVDLIAGQDVGRGSLGRQIVKMLQQVALAVK</sequence>
<dbReference type="SUPFAM" id="SSF69189">
    <property type="entry name" value="Penicillin-binding protein associated domain"/>
    <property type="match status" value="1"/>
</dbReference>
<evidence type="ECO:0000256" key="13">
    <source>
        <dbReference type="PIRSR" id="PIRSR618044-1"/>
    </source>
</evidence>
<keyword evidence="9" id="KW-0133">Cell shape</keyword>
<gene>
    <name evidence="17" type="ORF">DCMF_04110</name>
</gene>
<dbReference type="Proteomes" id="UP000323521">
    <property type="component" value="Chromosome"/>
</dbReference>
<evidence type="ECO:0000256" key="14">
    <source>
        <dbReference type="PIRSR" id="PIRSR618044-2"/>
    </source>
</evidence>
<organism evidence="17 18">
    <name type="scientific">Formimonas warabiya</name>
    <dbReference type="NCBI Taxonomy" id="1761012"/>
    <lineage>
        <taxon>Bacteria</taxon>
        <taxon>Bacillati</taxon>
        <taxon>Bacillota</taxon>
        <taxon>Clostridia</taxon>
        <taxon>Eubacteriales</taxon>
        <taxon>Peptococcaceae</taxon>
        <taxon>Candidatus Formimonas</taxon>
    </lineage>
</organism>
<dbReference type="PANTHER" id="PTHR21581:SF6">
    <property type="entry name" value="TRAFFICKING PROTEIN PARTICLE COMPLEX SUBUNIT 12"/>
    <property type="match status" value="1"/>
</dbReference>
<dbReference type="PANTHER" id="PTHR21581">
    <property type="entry name" value="D-ALANYL-D-ALANINE CARBOXYPEPTIDASE"/>
    <property type="match status" value="1"/>
</dbReference>
<feature type="active site" evidence="13">
    <location>
        <position position="119"/>
    </location>
</feature>
<comment type="function">
    <text evidence="1">Removes C-terminal D-alanyl residues from sugar-peptide cell wall precursors.</text>
</comment>
<dbReference type="SUPFAM" id="SSF56601">
    <property type="entry name" value="beta-lactamase/transpeptidase-like"/>
    <property type="match status" value="1"/>
</dbReference>
<dbReference type="SMART" id="SM00936">
    <property type="entry name" value="PBP5_C"/>
    <property type="match status" value="1"/>
</dbReference>
<keyword evidence="8" id="KW-0378">Hydrolase</keyword>